<keyword evidence="5" id="KW-0325">Glycoprotein</keyword>
<dbReference type="PANTHER" id="PTHR10760">
    <property type="entry name" value="TORSIN"/>
    <property type="match status" value="1"/>
</dbReference>
<dbReference type="PIRSF" id="PIRSF038079">
    <property type="entry name" value="Torsin_2A"/>
    <property type="match status" value="1"/>
</dbReference>
<gene>
    <name evidence="11" type="primary">LOC109465933</name>
</gene>
<evidence type="ECO:0000256" key="1">
    <source>
        <dbReference type="ARBA" id="ARBA00004319"/>
    </source>
</evidence>
<dbReference type="GeneID" id="109465933"/>
<feature type="chain" id="PRO_5027908160" description="Torsin" evidence="8">
    <location>
        <begin position="23"/>
        <end position="348"/>
    </location>
</feature>
<evidence type="ECO:0000256" key="3">
    <source>
        <dbReference type="ARBA" id="ARBA00022729"/>
    </source>
</evidence>
<feature type="signal peptide" evidence="8">
    <location>
        <begin position="1"/>
        <end position="22"/>
    </location>
</feature>
<dbReference type="InterPro" id="IPR049337">
    <property type="entry name" value="TOR1A_C"/>
</dbReference>
<protein>
    <recommendedName>
        <fullName evidence="6">Torsin</fullName>
    </recommendedName>
</protein>
<dbReference type="GO" id="GO:0005524">
    <property type="term" value="F:ATP binding"/>
    <property type="evidence" value="ECO:0007669"/>
    <property type="project" value="UniProtKB-KW"/>
</dbReference>
<dbReference type="Pfam" id="PF06309">
    <property type="entry name" value="Torsin"/>
    <property type="match status" value="1"/>
</dbReference>
<keyword evidence="10" id="KW-1185">Reference proteome</keyword>
<keyword evidence="3 8" id="KW-0732">Signal</keyword>
<dbReference type="AlphaFoldDB" id="A0A6P4Y3G6"/>
<feature type="binding site" evidence="7">
    <location>
        <begin position="109"/>
        <end position="116"/>
    </location>
    <ligand>
        <name>ATP</name>
        <dbReference type="ChEBI" id="CHEBI:30616"/>
    </ligand>
</feature>
<dbReference type="FunFam" id="3.40.50.300:FF:001719">
    <property type="entry name" value="Torsin"/>
    <property type="match status" value="1"/>
</dbReference>
<proteinExistence type="inferred from homology"/>
<dbReference type="KEGG" id="bbel:109465933"/>
<evidence type="ECO:0000256" key="4">
    <source>
        <dbReference type="ARBA" id="ARBA00022824"/>
    </source>
</evidence>
<evidence type="ECO:0000256" key="5">
    <source>
        <dbReference type="ARBA" id="ARBA00023180"/>
    </source>
</evidence>
<name>A0A6P4Y3G6_BRABE</name>
<sequence length="348" mass="39435">MLLSSCIKLFFVLNIFLTVSLAFEPITTGLAVGVGVTASALLAGFNHFKCNVVECCDSNWFIPNITGLRSSLQDKLHGQHLVVDTVAKAVKGHIRNKNPSKALVLSFHGWTGGGKNFVSKMIAENLFVKGMQSRHVHLFVATLHFPHKDKVETYKDQLREWIKGNTSDCPHSIFVFDEMDKLPEGLLDAIKPYIDHYPEINGVDYRKTIFILLSNTAGNSITHKTLQHWHEGRKREEISLKEMDQLILKGSFNEKGGLWHSSLIEKNLIDVFIPFLPLERQHVKLCIRDDLQAKGHPVTEDIVTKIADELQYFPDSEQLYSKSGCKRVSQKVDLIMEEVSQTVEEIKR</sequence>
<evidence type="ECO:0000256" key="8">
    <source>
        <dbReference type="SAM" id="SignalP"/>
    </source>
</evidence>
<evidence type="ECO:0000313" key="10">
    <source>
        <dbReference type="Proteomes" id="UP000515135"/>
    </source>
</evidence>
<accession>A0A6P4Y3G6</accession>
<organism evidence="10 11">
    <name type="scientific">Branchiostoma belcheri</name>
    <name type="common">Amphioxus</name>
    <dbReference type="NCBI Taxonomy" id="7741"/>
    <lineage>
        <taxon>Eukaryota</taxon>
        <taxon>Metazoa</taxon>
        <taxon>Chordata</taxon>
        <taxon>Cephalochordata</taxon>
        <taxon>Leptocardii</taxon>
        <taxon>Amphioxiformes</taxon>
        <taxon>Branchiostomatidae</taxon>
        <taxon>Branchiostoma</taxon>
    </lineage>
</organism>
<keyword evidence="7" id="KW-0067">ATP-binding</keyword>
<evidence type="ECO:0000256" key="6">
    <source>
        <dbReference type="PIRNR" id="PIRNR038079"/>
    </source>
</evidence>
<evidence type="ECO:0000256" key="7">
    <source>
        <dbReference type="PIRSR" id="PIRSR038079-1"/>
    </source>
</evidence>
<dbReference type="PANTHER" id="PTHR10760:SF2">
    <property type="entry name" value="LD13476P-RELATED"/>
    <property type="match status" value="1"/>
</dbReference>
<comment type="similarity">
    <text evidence="2 6">Belongs to the ClpA/ClpB family. Torsin subfamily.</text>
</comment>
<dbReference type="RefSeq" id="XP_019618978.1">
    <property type="nucleotide sequence ID" value="XM_019763419.1"/>
</dbReference>
<keyword evidence="4 6" id="KW-0256">Endoplasmic reticulum</keyword>
<dbReference type="Proteomes" id="UP000515135">
    <property type="component" value="Unplaced"/>
</dbReference>
<dbReference type="SUPFAM" id="SSF52540">
    <property type="entry name" value="P-loop containing nucleoside triphosphate hydrolases"/>
    <property type="match status" value="1"/>
</dbReference>
<dbReference type="Gene3D" id="3.40.50.300">
    <property type="entry name" value="P-loop containing nucleotide triphosphate hydrolases"/>
    <property type="match status" value="1"/>
</dbReference>
<dbReference type="Pfam" id="PF21376">
    <property type="entry name" value="TOR1A_C"/>
    <property type="match status" value="1"/>
</dbReference>
<dbReference type="InterPro" id="IPR027417">
    <property type="entry name" value="P-loop_NTPase"/>
</dbReference>
<evidence type="ECO:0000313" key="11">
    <source>
        <dbReference type="RefSeq" id="XP_019618978.1"/>
    </source>
</evidence>
<feature type="domain" description="Torsin-1A C-terminal" evidence="9">
    <location>
        <begin position="278"/>
        <end position="333"/>
    </location>
</feature>
<keyword evidence="7" id="KW-0547">Nucleotide-binding</keyword>
<comment type="subcellular location">
    <subcellularLocation>
        <location evidence="1 6">Endoplasmic reticulum lumen</location>
    </subcellularLocation>
</comment>
<dbReference type="GO" id="GO:0016887">
    <property type="term" value="F:ATP hydrolysis activity"/>
    <property type="evidence" value="ECO:0007669"/>
    <property type="project" value="InterPro"/>
</dbReference>
<reference evidence="11" key="1">
    <citation type="submission" date="2025-08" db="UniProtKB">
        <authorList>
            <consortium name="RefSeq"/>
        </authorList>
    </citation>
    <scope>IDENTIFICATION</scope>
    <source>
        <tissue evidence="11">Gonad</tissue>
    </source>
</reference>
<dbReference type="OrthoDB" id="19623at2759"/>
<evidence type="ECO:0000256" key="2">
    <source>
        <dbReference type="ARBA" id="ARBA00006235"/>
    </source>
</evidence>
<dbReference type="InterPro" id="IPR017378">
    <property type="entry name" value="Torsin_1/2"/>
</dbReference>
<dbReference type="GO" id="GO:0005788">
    <property type="term" value="C:endoplasmic reticulum lumen"/>
    <property type="evidence" value="ECO:0007669"/>
    <property type="project" value="UniProtKB-SubCell"/>
</dbReference>
<evidence type="ECO:0000259" key="9">
    <source>
        <dbReference type="Pfam" id="PF21376"/>
    </source>
</evidence>
<dbReference type="InterPro" id="IPR010448">
    <property type="entry name" value="Torsin"/>
</dbReference>